<organism evidence="1 2">
    <name type="scientific">Myroides profundi</name>
    <dbReference type="NCBI Taxonomy" id="480520"/>
    <lineage>
        <taxon>Bacteria</taxon>
        <taxon>Pseudomonadati</taxon>
        <taxon>Bacteroidota</taxon>
        <taxon>Flavobacteriia</taxon>
        <taxon>Flavobacteriales</taxon>
        <taxon>Flavobacteriaceae</taxon>
        <taxon>Myroides</taxon>
    </lineage>
</organism>
<comment type="caution">
    <text evidence="1">The sequence shown here is derived from an EMBL/GenBank/DDBJ whole genome shotgun (WGS) entry which is preliminary data.</text>
</comment>
<keyword evidence="2" id="KW-1185">Reference proteome</keyword>
<evidence type="ECO:0000313" key="1">
    <source>
        <dbReference type="EMBL" id="SEQ47884.1"/>
    </source>
</evidence>
<sequence>MFDIDSLLTRFSLIDLNKYYLRNERSWGFSRKGQIKEMLKLLFFKSLND</sequence>
<dbReference type="AlphaFoldDB" id="A0AAJ4W2S9"/>
<evidence type="ECO:0000313" key="2">
    <source>
        <dbReference type="Proteomes" id="UP000183496"/>
    </source>
</evidence>
<proteinExistence type="predicted"/>
<name>A0AAJ4W2S9_MYRPR</name>
<dbReference type="EMBL" id="FOFY01000003">
    <property type="protein sequence ID" value="SEQ47884.1"/>
    <property type="molecule type" value="Genomic_DNA"/>
</dbReference>
<dbReference type="KEGG" id="mpw:MPR_0784"/>
<protein>
    <submittedName>
        <fullName evidence="1">Uncharacterized protein</fullName>
    </submittedName>
</protein>
<reference evidence="1 2" key="1">
    <citation type="submission" date="2016-10" db="EMBL/GenBank/DDBJ databases">
        <authorList>
            <person name="Varghese N."/>
            <person name="Submissions S."/>
        </authorList>
    </citation>
    <scope>NUCLEOTIDE SEQUENCE [LARGE SCALE GENOMIC DNA]</scope>
    <source>
        <strain evidence="2">DSM 19823 / KCTC 23066 / CCTCC M 208030 / D25</strain>
    </source>
</reference>
<accession>A0AAJ4W2S9</accession>
<gene>
    <name evidence="1" type="ORF">SAMN04488089_103240</name>
</gene>
<dbReference type="Proteomes" id="UP000183496">
    <property type="component" value="Unassembled WGS sequence"/>
</dbReference>